<gene>
    <name evidence="7" type="ORF">Thiowin_04246</name>
</gene>
<keyword evidence="3 5" id="KW-1133">Transmembrane helix</keyword>
<feature type="transmembrane region" description="Helical" evidence="5">
    <location>
        <begin position="132"/>
        <end position="152"/>
    </location>
</feature>
<dbReference type="Pfam" id="PF00892">
    <property type="entry name" value="EamA"/>
    <property type="match status" value="2"/>
</dbReference>
<feature type="transmembrane region" description="Helical" evidence="5">
    <location>
        <begin position="77"/>
        <end position="95"/>
    </location>
</feature>
<evidence type="ECO:0000256" key="4">
    <source>
        <dbReference type="ARBA" id="ARBA00023136"/>
    </source>
</evidence>
<sequence>MPSPYSLLLAGFFIVLGEFLFASMGVSIRFVATQLPNEVIVFFRNLFGLLLLAPWLARHNPRELSTGVPARMPAKILGLHLLRAVAGLSAMYAFYYAIAHIALAEAMLLKLTAPLFIPLIAFLWLREELTPLIWIALGLGFCGVLMILSPGVRGVSTVALVGLLGGMFAALAKVTIRRLCRSEPSLGIVFYFALIATIISAVPLSWSWQMPSSTQFPWLLSIAALATLGQLALTAGLSRAPASRMAPFGYFSVVFGALFGWLIWAEPVGWRLVLGSILIAGAGWLVSRRRASQPARSIELAPPATSTAAMRTSLDPD</sequence>
<protein>
    <submittedName>
        <fullName evidence="7">Carboxylate/amino acid/amine transporter</fullName>
    </submittedName>
</protein>
<evidence type="ECO:0000256" key="5">
    <source>
        <dbReference type="SAM" id="Phobius"/>
    </source>
</evidence>
<feature type="transmembrane region" description="Helical" evidence="5">
    <location>
        <begin position="158"/>
        <end position="176"/>
    </location>
</feature>
<evidence type="ECO:0000256" key="2">
    <source>
        <dbReference type="ARBA" id="ARBA00022692"/>
    </source>
</evidence>
<feature type="transmembrane region" description="Helical" evidence="5">
    <location>
        <begin position="188"/>
        <end position="206"/>
    </location>
</feature>
<feature type="transmembrane region" description="Helical" evidence="5">
    <location>
        <begin position="218"/>
        <end position="238"/>
    </location>
</feature>
<proteinExistence type="predicted"/>
<feature type="transmembrane region" description="Helical" evidence="5">
    <location>
        <begin position="245"/>
        <end position="264"/>
    </location>
</feature>
<keyword evidence="4 5" id="KW-0472">Membrane</keyword>
<feature type="domain" description="EamA" evidence="6">
    <location>
        <begin position="12"/>
        <end position="148"/>
    </location>
</feature>
<evidence type="ECO:0000256" key="1">
    <source>
        <dbReference type="ARBA" id="ARBA00004141"/>
    </source>
</evidence>
<dbReference type="SUPFAM" id="SSF103481">
    <property type="entry name" value="Multidrug resistance efflux transporter EmrE"/>
    <property type="match status" value="2"/>
</dbReference>
<feature type="transmembrane region" description="Helical" evidence="5">
    <location>
        <begin position="7"/>
        <end position="28"/>
    </location>
</feature>
<name>A0ABZ0SFI6_9GAMM</name>
<keyword evidence="8" id="KW-1185">Reference proteome</keyword>
<evidence type="ECO:0000313" key="8">
    <source>
        <dbReference type="Proteomes" id="UP001432180"/>
    </source>
</evidence>
<dbReference type="EMBL" id="CP121472">
    <property type="protein sequence ID" value="WPL19140.1"/>
    <property type="molecule type" value="Genomic_DNA"/>
</dbReference>
<accession>A0ABZ0SFI6</accession>
<reference evidence="7 8" key="1">
    <citation type="journal article" date="2023" name="Microorganisms">
        <title>Thiorhodovibrio frisius and Trv. litoralis spp. nov., Two Novel Members from a Clade of Fastidious Purple Sulfur Bacteria That Exhibit Unique Red-Shifted Light-Harvesting Capabilities.</title>
        <authorList>
            <person name="Methner A."/>
            <person name="Kuzyk S.B."/>
            <person name="Petersen J."/>
            <person name="Bauer S."/>
            <person name="Brinkmann H."/>
            <person name="Sichau K."/>
            <person name="Wanner G."/>
            <person name="Wolf J."/>
            <person name="Neumann-Schaal M."/>
            <person name="Henke P."/>
            <person name="Tank M."/>
            <person name="Sproer C."/>
            <person name="Bunk B."/>
            <person name="Overmann J."/>
        </authorList>
    </citation>
    <scope>NUCLEOTIDE SEQUENCE [LARGE SCALE GENOMIC DNA]</scope>
    <source>
        <strain evidence="7 8">DSM 6702</strain>
    </source>
</reference>
<feature type="domain" description="EamA" evidence="6">
    <location>
        <begin position="159"/>
        <end position="287"/>
    </location>
</feature>
<dbReference type="Proteomes" id="UP001432180">
    <property type="component" value="Chromosome"/>
</dbReference>
<keyword evidence="2 5" id="KW-0812">Transmembrane</keyword>
<dbReference type="PANTHER" id="PTHR22911:SF6">
    <property type="entry name" value="SOLUTE CARRIER FAMILY 35 MEMBER G1"/>
    <property type="match status" value="1"/>
</dbReference>
<feature type="transmembrane region" description="Helical" evidence="5">
    <location>
        <begin position="270"/>
        <end position="287"/>
    </location>
</feature>
<dbReference type="PANTHER" id="PTHR22911">
    <property type="entry name" value="ACYL-MALONYL CONDENSING ENZYME-RELATED"/>
    <property type="match status" value="1"/>
</dbReference>
<organism evidence="7 8">
    <name type="scientific">Thiorhodovibrio winogradskyi</name>
    <dbReference type="NCBI Taxonomy" id="77007"/>
    <lineage>
        <taxon>Bacteria</taxon>
        <taxon>Pseudomonadati</taxon>
        <taxon>Pseudomonadota</taxon>
        <taxon>Gammaproteobacteria</taxon>
        <taxon>Chromatiales</taxon>
        <taxon>Chromatiaceae</taxon>
        <taxon>Thiorhodovibrio</taxon>
    </lineage>
</organism>
<dbReference type="InterPro" id="IPR037185">
    <property type="entry name" value="EmrE-like"/>
</dbReference>
<dbReference type="RefSeq" id="WP_328984886.1">
    <property type="nucleotide sequence ID" value="NZ_CP121472.1"/>
</dbReference>
<dbReference type="InterPro" id="IPR000620">
    <property type="entry name" value="EamA_dom"/>
</dbReference>
<comment type="subcellular location">
    <subcellularLocation>
        <location evidence="1">Membrane</location>
        <topology evidence="1">Multi-pass membrane protein</topology>
    </subcellularLocation>
</comment>
<evidence type="ECO:0000256" key="3">
    <source>
        <dbReference type="ARBA" id="ARBA00022989"/>
    </source>
</evidence>
<feature type="transmembrane region" description="Helical" evidence="5">
    <location>
        <begin position="40"/>
        <end position="57"/>
    </location>
</feature>
<evidence type="ECO:0000313" key="7">
    <source>
        <dbReference type="EMBL" id="WPL19140.1"/>
    </source>
</evidence>
<evidence type="ECO:0000259" key="6">
    <source>
        <dbReference type="Pfam" id="PF00892"/>
    </source>
</evidence>
<feature type="transmembrane region" description="Helical" evidence="5">
    <location>
        <begin position="101"/>
        <end position="125"/>
    </location>
</feature>